<organism evidence="5 6">
    <name type="scientific">Actinomadura coerulea</name>
    <dbReference type="NCBI Taxonomy" id="46159"/>
    <lineage>
        <taxon>Bacteria</taxon>
        <taxon>Bacillati</taxon>
        <taxon>Actinomycetota</taxon>
        <taxon>Actinomycetes</taxon>
        <taxon>Streptosporangiales</taxon>
        <taxon>Thermomonosporaceae</taxon>
        <taxon>Actinomadura</taxon>
    </lineage>
</organism>
<dbReference type="PANTHER" id="PTHR45024:SF2">
    <property type="entry name" value="SCP2 DOMAIN-CONTAINING PROTEIN"/>
    <property type="match status" value="1"/>
</dbReference>
<evidence type="ECO:0000259" key="4">
    <source>
        <dbReference type="SMART" id="SM00822"/>
    </source>
</evidence>
<dbReference type="PROSITE" id="PS00061">
    <property type="entry name" value="ADH_SHORT"/>
    <property type="match status" value="1"/>
</dbReference>
<evidence type="ECO:0000313" key="6">
    <source>
        <dbReference type="Proteomes" id="UP000546324"/>
    </source>
</evidence>
<dbReference type="InterPro" id="IPR020904">
    <property type="entry name" value="Sc_DH/Rdtase_CS"/>
</dbReference>
<reference evidence="5 6" key="1">
    <citation type="submission" date="2020-08" db="EMBL/GenBank/DDBJ databases">
        <title>Sequencing the genomes of 1000 actinobacteria strains.</title>
        <authorList>
            <person name="Klenk H.-P."/>
        </authorList>
    </citation>
    <scope>NUCLEOTIDE SEQUENCE [LARGE SCALE GENOMIC DNA]</scope>
    <source>
        <strain evidence="5 6">DSM 43675</strain>
    </source>
</reference>
<dbReference type="InterPro" id="IPR002347">
    <property type="entry name" value="SDR_fam"/>
</dbReference>
<evidence type="ECO:0000256" key="1">
    <source>
        <dbReference type="ARBA" id="ARBA00006484"/>
    </source>
</evidence>
<dbReference type="Pfam" id="PF00106">
    <property type="entry name" value="adh_short"/>
    <property type="match status" value="1"/>
</dbReference>
<sequence>MSADHDLKNTPPSAGRSCSGRVAIVTGAGRGLGAEYARRLARAGAAVVVNDLGVGLDGETDGTAPANAVVAEIRAAGGRAVASGHDVSSWKEAGQLVGLAVDTFGGLDILVNNAGVLRDRTIVRMTEAEWDSVIQVHLKGTFAATHHAANHWRERHREHPERGGRLINTTSVSGLFGNAGQANYSAAKAGIAAMTITASLELGRYGVTANCVSPGAATRMTAGLGGDPDEPSRSPGFPAAVVEWLASKRSDGVTGRVFLTSGKRVSVAEGWEHGTPSAPSEDLTELDATLRGLLAAARPNASMRG</sequence>
<dbReference type="SUPFAM" id="SSF51735">
    <property type="entry name" value="NAD(P)-binding Rossmann-fold domains"/>
    <property type="match status" value="1"/>
</dbReference>
<accession>A0A7X0FYX8</accession>
<dbReference type="PRINTS" id="PR00081">
    <property type="entry name" value="GDHRDH"/>
</dbReference>
<feature type="domain" description="Ketoreductase" evidence="4">
    <location>
        <begin position="21"/>
        <end position="215"/>
    </location>
</feature>
<dbReference type="PRINTS" id="PR00080">
    <property type="entry name" value="SDRFAMILY"/>
</dbReference>
<comment type="similarity">
    <text evidence="1 3">Belongs to the short-chain dehydrogenases/reductases (SDR) family.</text>
</comment>
<dbReference type="InterPro" id="IPR057326">
    <property type="entry name" value="KR_dom"/>
</dbReference>
<proteinExistence type="inferred from homology"/>
<comment type="caution">
    <text evidence="5">The sequence shown here is derived from an EMBL/GenBank/DDBJ whole genome shotgun (WGS) entry which is preliminary data.</text>
</comment>
<evidence type="ECO:0000313" key="5">
    <source>
        <dbReference type="EMBL" id="MBB6395692.1"/>
    </source>
</evidence>
<evidence type="ECO:0000256" key="2">
    <source>
        <dbReference type="ARBA" id="ARBA00023002"/>
    </source>
</evidence>
<dbReference type="SMART" id="SM00822">
    <property type="entry name" value="PKS_KR"/>
    <property type="match status" value="1"/>
</dbReference>
<gene>
    <name evidence="5" type="ORF">BKA00_002606</name>
</gene>
<protein>
    <submittedName>
        <fullName evidence="5">NAD(P)-dependent dehydrogenase (Short-subunit alcohol dehydrogenase family)</fullName>
    </submittedName>
</protein>
<dbReference type="InterPro" id="IPR051687">
    <property type="entry name" value="Peroxisomal_Beta-Oxidation"/>
</dbReference>
<dbReference type="InterPro" id="IPR036291">
    <property type="entry name" value="NAD(P)-bd_dom_sf"/>
</dbReference>
<dbReference type="RefSeq" id="WP_185025149.1">
    <property type="nucleotide sequence ID" value="NZ_JACHMQ010000001.1"/>
</dbReference>
<dbReference type="GO" id="GO:0016491">
    <property type="term" value="F:oxidoreductase activity"/>
    <property type="evidence" value="ECO:0007669"/>
    <property type="project" value="UniProtKB-KW"/>
</dbReference>
<dbReference type="Proteomes" id="UP000546324">
    <property type="component" value="Unassembled WGS sequence"/>
</dbReference>
<keyword evidence="2" id="KW-0560">Oxidoreductase</keyword>
<dbReference type="EMBL" id="JACHMQ010000001">
    <property type="protein sequence ID" value="MBB6395692.1"/>
    <property type="molecule type" value="Genomic_DNA"/>
</dbReference>
<dbReference type="PANTHER" id="PTHR45024">
    <property type="entry name" value="DEHYDROGENASES, SHORT CHAIN"/>
    <property type="match status" value="1"/>
</dbReference>
<name>A0A7X0FYX8_9ACTN</name>
<dbReference type="AlphaFoldDB" id="A0A7X0FYX8"/>
<keyword evidence="6" id="KW-1185">Reference proteome</keyword>
<evidence type="ECO:0000256" key="3">
    <source>
        <dbReference type="RuleBase" id="RU000363"/>
    </source>
</evidence>
<dbReference type="Gene3D" id="3.40.50.720">
    <property type="entry name" value="NAD(P)-binding Rossmann-like Domain"/>
    <property type="match status" value="1"/>
</dbReference>